<proteinExistence type="predicted"/>
<dbReference type="Proteomes" id="UP001162501">
    <property type="component" value="Chromosome 25"/>
</dbReference>
<reference evidence="1" key="1">
    <citation type="submission" date="2023-05" db="EMBL/GenBank/DDBJ databases">
        <authorList>
            <consortium name="ELIXIR-Norway"/>
        </authorList>
    </citation>
    <scope>NUCLEOTIDE SEQUENCE</scope>
</reference>
<reference evidence="1" key="2">
    <citation type="submission" date="2025-03" db="EMBL/GenBank/DDBJ databases">
        <authorList>
            <consortium name="ELIXIR-Norway"/>
            <consortium name="Elixir Norway"/>
        </authorList>
    </citation>
    <scope>NUCLEOTIDE SEQUENCE</scope>
</reference>
<evidence type="ECO:0000313" key="1">
    <source>
        <dbReference type="EMBL" id="CAN0266220.1"/>
    </source>
</evidence>
<gene>
    <name evidence="1" type="ORF">MRATA1EN22A_LOCUS14590</name>
</gene>
<protein>
    <submittedName>
        <fullName evidence="1">Uncharacterized protein</fullName>
    </submittedName>
</protein>
<evidence type="ECO:0000313" key="2">
    <source>
        <dbReference type="Proteomes" id="UP001162501"/>
    </source>
</evidence>
<sequence>MATAMLATWRGARQGGRRLRQCPLCPRGLKTRRFLPPFPVNSIDLCSSKLSEGEDPGFICEGFLQTLFTAALAPFLPPTHALSLSSGYGLAPVLFEKSVAVRTSLHTLALRPPPGFSLQPLPPHPDVAGPACAQPPLSPCPGALASFTHLSVHSFSNSGTASNSNARSFLQAGGGGPLRTPHSTFGLARLKETQKALLCTNMLTPVAISKHGVTARGVDCPGLSPSKEAAHAFISK</sequence>
<name>A0AC59Z6B9_RANTA</name>
<accession>A0AC59Z6B9</accession>
<feature type="non-terminal residue" evidence="1">
    <location>
        <position position="1"/>
    </location>
</feature>
<dbReference type="EMBL" id="OX596109">
    <property type="protein sequence ID" value="CAN0266220.1"/>
    <property type="molecule type" value="Genomic_DNA"/>
</dbReference>
<organism evidence="1 2">
    <name type="scientific">Rangifer tarandus platyrhynchus</name>
    <name type="common">Svalbard reindeer</name>
    <dbReference type="NCBI Taxonomy" id="3082113"/>
    <lineage>
        <taxon>Eukaryota</taxon>
        <taxon>Metazoa</taxon>
        <taxon>Chordata</taxon>
        <taxon>Craniata</taxon>
        <taxon>Vertebrata</taxon>
        <taxon>Euteleostomi</taxon>
        <taxon>Mammalia</taxon>
        <taxon>Eutheria</taxon>
        <taxon>Laurasiatheria</taxon>
        <taxon>Artiodactyla</taxon>
        <taxon>Ruminantia</taxon>
        <taxon>Pecora</taxon>
        <taxon>Cervidae</taxon>
        <taxon>Odocoileinae</taxon>
        <taxon>Rangifer</taxon>
    </lineage>
</organism>
<feature type="non-terminal residue" evidence="1">
    <location>
        <position position="236"/>
    </location>
</feature>